<comment type="caution">
    <text evidence="1">The sequence shown here is derived from an EMBL/GenBank/DDBJ whole genome shotgun (WGS) entry which is preliminary data.</text>
</comment>
<evidence type="ECO:0000313" key="2">
    <source>
        <dbReference type="Proteomes" id="UP000736787"/>
    </source>
</evidence>
<dbReference type="EMBL" id="RCMK01000280">
    <property type="protein sequence ID" value="KAG2938752.1"/>
    <property type="molecule type" value="Genomic_DNA"/>
</dbReference>
<proteinExistence type="predicted"/>
<dbReference type="Proteomes" id="UP000736787">
    <property type="component" value="Unassembled WGS sequence"/>
</dbReference>
<protein>
    <submittedName>
        <fullName evidence="1">Uncharacterized protein</fullName>
    </submittedName>
</protein>
<name>A0A8T1KLI3_9STRA</name>
<reference evidence="1" key="1">
    <citation type="submission" date="2018-10" db="EMBL/GenBank/DDBJ databases">
        <title>Effector identification in a new, highly contiguous assembly of the strawberry crown rot pathogen Phytophthora cactorum.</title>
        <authorList>
            <person name="Armitage A.D."/>
            <person name="Nellist C.F."/>
            <person name="Bates H."/>
            <person name="Vickerstaff R.J."/>
            <person name="Harrison R.J."/>
        </authorList>
    </citation>
    <scope>NUCLEOTIDE SEQUENCE</scope>
    <source>
        <strain evidence="1">4040</strain>
    </source>
</reference>
<gene>
    <name evidence="1" type="ORF">PC117_g11101</name>
</gene>
<evidence type="ECO:0000313" key="1">
    <source>
        <dbReference type="EMBL" id="KAG2938752.1"/>
    </source>
</evidence>
<accession>A0A8T1KLI3</accession>
<organism evidence="1 2">
    <name type="scientific">Phytophthora cactorum</name>
    <dbReference type="NCBI Taxonomy" id="29920"/>
    <lineage>
        <taxon>Eukaryota</taxon>
        <taxon>Sar</taxon>
        <taxon>Stramenopiles</taxon>
        <taxon>Oomycota</taxon>
        <taxon>Peronosporomycetes</taxon>
        <taxon>Peronosporales</taxon>
        <taxon>Peronosporaceae</taxon>
        <taxon>Phytophthora</taxon>
    </lineage>
</organism>
<sequence length="61" mass="6612">MPPAPPLGVRQSARNTRRIWMGGVLDAALGAASAAAAGNWWRWTPVTARQTLEESFFVMQG</sequence>
<dbReference type="AlphaFoldDB" id="A0A8T1KLI3"/>